<proteinExistence type="predicted"/>
<sequence length="74" mass="8897">MISFFCKELFHTDLRILFVFAIIIICFCLHMFIYIHNQNVVKSYTDCRLVVAVYKEVIIVMKIQKQQRYTETEG</sequence>
<accession>A0ACB8ZB91</accession>
<name>A0ACB8ZB91_ARCLA</name>
<gene>
    <name evidence="1" type="ORF">L6452_33160</name>
</gene>
<protein>
    <submittedName>
        <fullName evidence="1">Uncharacterized protein</fullName>
    </submittedName>
</protein>
<reference evidence="1 2" key="2">
    <citation type="journal article" date="2022" name="Mol. Ecol. Resour.">
        <title>The genomes of chicory, endive, great burdock and yacon provide insights into Asteraceae paleo-polyploidization history and plant inulin production.</title>
        <authorList>
            <person name="Fan W."/>
            <person name="Wang S."/>
            <person name="Wang H."/>
            <person name="Wang A."/>
            <person name="Jiang F."/>
            <person name="Liu H."/>
            <person name="Zhao H."/>
            <person name="Xu D."/>
            <person name="Zhang Y."/>
        </authorList>
    </citation>
    <scope>NUCLEOTIDE SEQUENCE [LARGE SCALE GENOMIC DNA]</scope>
    <source>
        <strain evidence="2">cv. Niubang</strain>
    </source>
</reference>
<reference evidence="2" key="1">
    <citation type="journal article" date="2022" name="Mol. Ecol. Resour.">
        <title>The genomes of chicory, endive, great burdock and yacon provide insights into Asteraceae palaeo-polyploidization history and plant inulin production.</title>
        <authorList>
            <person name="Fan W."/>
            <person name="Wang S."/>
            <person name="Wang H."/>
            <person name="Wang A."/>
            <person name="Jiang F."/>
            <person name="Liu H."/>
            <person name="Zhao H."/>
            <person name="Xu D."/>
            <person name="Zhang Y."/>
        </authorList>
    </citation>
    <scope>NUCLEOTIDE SEQUENCE [LARGE SCALE GENOMIC DNA]</scope>
    <source>
        <strain evidence="2">cv. Niubang</strain>
    </source>
</reference>
<organism evidence="1 2">
    <name type="scientific">Arctium lappa</name>
    <name type="common">Greater burdock</name>
    <name type="synonym">Lappa major</name>
    <dbReference type="NCBI Taxonomy" id="4217"/>
    <lineage>
        <taxon>Eukaryota</taxon>
        <taxon>Viridiplantae</taxon>
        <taxon>Streptophyta</taxon>
        <taxon>Embryophyta</taxon>
        <taxon>Tracheophyta</taxon>
        <taxon>Spermatophyta</taxon>
        <taxon>Magnoliopsida</taxon>
        <taxon>eudicotyledons</taxon>
        <taxon>Gunneridae</taxon>
        <taxon>Pentapetalae</taxon>
        <taxon>asterids</taxon>
        <taxon>campanulids</taxon>
        <taxon>Asterales</taxon>
        <taxon>Asteraceae</taxon>
        <taxon>Carduoideae</taxon>
        <taxon>Cardueae</taxon>
        <taxon>Arctiinae</taxon>
        <taxon>Arctium</taxon>
    </lineage>
</organism>
<comment type="caution">
    <text evidence="1">The sequence shown here is derived from an EMBL/GenBank/DDBJ whole genome shotgun (WGS) entry which is preliminary data.</text>
</comment>
<evidence type="ECO:0000313" key="2">
    <source>
        <dbReference type="Proteomes" id="UP001055879"/>
    </source>
</evidence>
<dbReference type="Proteomes" id="UP001055879">
    <property type="component" value="Linkage Group LG11"/>
</dbReference>
<dbReference type="EMBL" id="CM042057">
    <property type="protein sequence ID" value="KAI3693325.1"/>
    <property type="molecule type" value="Genomic_DNA"/>
</dbReference>
<evidence type="ECO:0000313" key="1">
    <source>
        <dbReference type="EMBL" id="KAI3693325.1"/>
    </source>
</evidence>
<keyword evidence="2" id="KW-1185">Reference proteome</keyword>